<feature type="transmembrane region" description="Helical" evidence="1">
    <location>
        <begin position="241"/>
        <end position="258"/>
    </location>
</feature>
<feature type="transmembrane region" description="Helical" evidence="1">
    <location>
        <begin position="165"/>
        <end position="185"/>
    </location>
</feature>
<protein>
    <recommendedName>
        <fullName evidence="4">DUF2232 domain-containing protein</fullName>
    </recommendedName>
</protein>
<keyword evidence="1" id="KW-1133">Transmembrane helix</keyword>
<proteinExistence type="predicted"/>
<dbReference type="Proteomes" id="UP000007723">
    <property type="component" value="Chromosome"/>
</dbReference>
<dbReference type="AlphaFoldDB" id="B9MQN5"/>
<dbReference type="STRING" id="521460.Athe_0879"/>
<evidence type="ECO:0000313" key="2">
    <source>
        <dbReference type="EMBL" id="ACM59989.1"/>
    </source>
</evidence>
<keyword evidence="1" id="KW-0472">Membrane</keyword>
<keyword evidence="1" id="KW-0812">Transmembrane</keyword>
<feature type="transmembrane region" description="Helical" evidence="1">
    <location>
        <begin position="103"/>
        <end position="120"/>
    </location>
</feature>
<dbReference type="EMBL" id="CP001393">
    <property type="protein sequence ID" value="ACM59989.1"/>
    <property type="molecule type" value="Genomic_DNA"/>
</dbReference>
<feature type="transmembrane region" description="Helical" evidence="1">
    <location>
        <begin position="20"/>
        <end position="47"/>
    </location>
</feature>
<dbReference type="Pfam" id="PF09991">
    <property type="entry name" value="DUF2232"/>
    <property type="match status" value="1"/>
</dbReference>
<gene>
    <name evidence="2" type="ordered locus">Athe_0879</name>
</gene>
<dbReference type="KEGG" id="ate:Athe_0879"/>
<evidence type="ECO:0000256" key="1">
    <source>
        <dbReference type="SAM" id="Phobius"/>
    </source>
</evidence>
<dbReference type="HOGENOM" id="CLU_896254_0_0_9"/>
<feature type="transmembrane region" description="Helical" evidence="1">
    <location>
        <begin position="54"/>
        <end position="73"/>
    </location>
</feature>
<name>B9MQN5_CALBD</name>
<organism evidence="2 3">
    <name type="scientific">Caldicellulosiruptor bescii (strain ATCC BAA-1888 / DSM 6725 / KCTC 15123 / Z-1320)</name>
    <name type="common">Anaerocellum thermophilum</name>
    <dbReference type="NCBI Taxonomy" id="521460"/>
    <lineage>
        <taxon>Bacteria</taxon>
        <taxon>Bacillati</taxon>
        <taxon>Bacillota</taxon>
        <taxon>Bacillota incertae sedis</taxon>
        <taxon>Caldicellulosiruptorales</taxon>
        <taxon>Caldicellulosiruptoraceae</taxon>
        <taxon>Caldicellulosiruptor</taxon>
    </lineage>
</organism>
<accession>B9MQN5</accession>
<sequence>MDGCGWSMNNKLLKEGLISIVTGVFQMVLFLLQFNPIFALVGFPLYVVAAKENFLKKMAISYVISALIIMILGKSPINLLFILITFILPVCVFLILRVSKTTVMDFVIYIAGFLFYHVLFIKAIKILYKIDIIELVLSILEGILKGYFNPAGDDKLNKLVEFLKLLMPGFVIVEAITFALFGYYITKFVANMVGIQKEFLPFSKLFMPKEVTVGVVVFFILSLFLTSINVLYIIVSNMTIILSWLLFIQALSLMYAVITEKIRSPFIGGWLFAVLIMFSMHFLIFFLMMFIGFLDLIVDFKKRKPKRVEL</sequence>
<evidence type="ECO:0008006" key="4">
    <source>
        <dbReference type="Google" id="ProtNLM"/>
    </source>
</evidence>
<evidence type="ECO:0000313" key="3">
    <source>
        <dbReference type="Proteomes" id="UP000007723"/>
    </source>
</evidence>
<reference evidence="3" key="1">
    <citation type="submission" date="2009-01" db="EMBL/GenBank/DDBJ databases">
        <title>Complete sequence of chromosome of Anaerocellum thermophilum DSM 6725.</title>
        <authorList>
            <person name="Lucas S."/>
            <person name="Copeland A."/>
            <person name="Lapidus A."/>
            <person name="Glavina del Rio T."/>
            <person name="Tice H."/>
            <person name="Bruce D."/>
            <person name="Goodwin L."/>
            <person name="Pitluck S."/>
            <person name="Sims D."/>
            <person name="Meincke L."/>
            <person name="Brettin T."/>
            <person name="Detter J.C."/>
            <person name="Han C."/>
            <person name="Larimer F."/>
            <person name="Land M."/>
            <person name="Hauser L."/>
            <person name="Kyrpides N."/>
            <person name="Ovchinnikova G."/>
            <person name="Kataeva I."/>
            <person name="Adams M.W.W."/>
        </authorList>
    </citation>
    <scope>NUCLEOTIDE SEQUENCE [LARGE SCALE GENOMIC DNA]</scope>
    <source>
        <strain evidence="3">ATCC BAA-1888 / DSM 6725 / Z-1320</strain>
    </source>
</reference>
<dbReference type="InterPro" id="IPR018710">
    <property type="entry name" value="DUF2232"/>
</dbReference>
<feature type="transmembrane region" description="Helical" evidence="1">
    <location>
        <begin position="270"/>
        <end position="298"/>
    </location>
</feature>
<feature type="transmembrane region" description="Helical" evidence="1">
    <location>
        <begin position="211"/>
        <end position="234"/>
    </location>
</feature>